<keyword evidence="4 6" id="KW-0378">Hydrolase</keyword>
<dbReference type="InterPro" id="IPR012847">
    <property type="entry name" value="Sucrose_phosphatase_pln/cyn"/>
</dbReference>
<dbReference type="InterPro" id="IPR036412">
    <property type="entry name" value="HAD-like_sf"/>
</dbReference>
<dbReference type="OrthoDB" id="531008at2759"/>
<dbReference type="SFLD" id="SFLDG01141">
    <property type="entry name" value="C2.B.1:_Sucrose_Phosphatase_Li"/>
    <property type="match status" value="1"/>
</dbReference>
<feature type="domain" description="Sucrose phosphatase-like" evidence="7">
    <location>
        <begin position="10"/>
        <end position="266"/>
    </location>
</feature>
<comment type="similarity">
    <text evidence="3 6">Belongs to the sucrose phosphatase family.</text>
</comment>
<dbReference type="InterPro" id="IPR051518">
    <property type="entry name" value="Sucrose_Phosphatase"/>
</dbReference>
<comment type="subunit">
    <text evidence="6">Homodimer.</text>
</comment>
<evidence type="ECO:0000256" key="5">
    <source>
        <dbReference type="ARBA" id="ARBA00048036"/>
    </source>
</evidence>
<evidence type="ECO:0000256" key="3">
    <source>
        <dbReference type="ARBA" id="ARBA00007211"/>
    </source>
</evidence>
<dbReference type="Pfam" id="PF05116">
    <property type="entry name" value="S6PP"/>
    <property type="match status" value="1"/>
</dbReference>
<dbReference type="InterPro" id="IPR023214">
    <property type="entry name" value="HAD_sf"/>
</dbReference>
<evidence type="ECO:0000313" key="8">
    <source>
        <dbReference type="EMBL" id="CAD7699281.1"/>
    </source>
</evidence>
<dbReference type="GO" id="GO:0000287">
    <property type="term" value="F:magnesium ion binding"/>
    <property type="evidence" value="ECO:0007669"/>
    <property type="project" value="UniProtKB-UniRule"/>
</dbReference>
<protein>
    <recommendedName>
        <fullName evidence="6">Sucrose-phosphatase</fullName>
        <ecNumber evidence="6">3.1.3.24</ecNumber>
    </recommendedName>
</protein>
<accession>A0A8S1IZ81</accession>
<dbReference type="PANTHER" id="PTHR46521:SF4">
    <property type="entry name" value="SUCROSE-PHOSPHATASE 2-RELATED"/>
    <property type="match status" value="1"/>
</dbReference>
<dbReference type="InterPro" id="IPR006380">
    <property type="entry name" value="SPP-like_dom"/>
</dbReference>
<dbReference type="EMBL" id="CAJHUC010000986">
    <property type="protein sequence ID" value="CAD7699281.1"/>
    <property type="molecule type" value="Genomic_DNA"/>
</dbReference>
<dbReference type="Proteomes" id="UP000708148">
    <property type="component" value="Unassembled WGS sequence"/>
</dbReference>
<keyword evidence="9" id="KW-1185">Reference proteome</keyword>
<dbReference type="SFLD" id="SFLDS00003">
    <property type="entry name" value="Haloacid_Dehalogenase"/>
    <property type="match status" value="1"/>
</dbReference>
<comment type="cofactor">
    <cofactor evidence="1 6">
        <name>Mg(2+)</name>
        <dbReference type="ChEBI" id="CHEBI:18420"/>
    </cofactor>
</comment>
<dbReference type="Gene3D" id="3.90.1070.10">
    <property type="match status" value="1"/>
</dbReference>
<reference evidence="8" key="1">
    <citation type="submission" date="2020-12" db="EMBL/GenBank/DDBJ databases">
        <authorList>
            <person name="Iha C."/>
        </authorList>
    </citation>
    <scope>NUCLEOTIDE SEQUENCE</scope>
</reference>
<comment type="function">
    <text evidence="6">Catalyzes the final step of sucrose synthesis.</text>
</comment>
<keyword evidence="6" id="KW-0460">Magnesium</keyword>
<sequence length="272" mass="30095">MSLWGDGEVRFVLVSDLDHTMVDHDDPQDESLRSFNTLWSSSFAKDSLLIFSTGRSPALFEELKGAHPLLVPNLLVCSVGTEIFHFHEGQSKEDERWARILDEGWDRSAALEVALQFGSALAPQVDSEQRPHKISFHVNVESREEQAELVEKLGLGLTEVGLKAKIIFSGGKDLDIIPIAAGKGKALEFILGQLREEGRYPKDGVQVNGDSGNDIEMFEVDGVRSCVVSNAHTEVREWCDAHKTPSIFQATKRCAAGIMEALEYFGSEAQDH</sequence>
<comment type="catalytic activity">
    <reaction evidence="5 6">
        <text>sucrose 6(F)-phosphate + H2O = sucrose + phosphate</text>
        <dbReference type="Rhea" id="RHEA:19289"/>
        <dbReference type="ChEBI" id="CHEBI:15377"/>
        <dbReference type="ChEBI" id="CHEBI:17992"/>
        <dbReference type="ChEBI" id="CHEBI:43474"/>
        <dbReference type="ChEBI" id="CHEBI:57723"/>
        <dbReference type="EC" id="3.1.3.24"/>
    </reaction>
</comment>
<dbReference type="PANTHER" id="PTHR46521">
    <property type="entry name" value="SUCROSE-PHOSPHATASE 2-RELATED"/>
    <property type="match status" value="1"/>
</dbReference>
<comment type="pathway">
    <text evidence="2 6">Glycan biosynthesis; sucrose biosynthesis; sucrose from D-fructose 6-phosphate and UDP-alpha-D-glucose: step 2/2.</text>
</comment>
<dbReference type="EC" id="3.1.3.24" evidence="6"/>
<evidence type="ECO:0000256" key="6">
    <source>
        <dbReference type="RuleBase" id="RU368007"/>
    </source>
</evidence>
<evidence type="ECO:0000313" key="9">
    <source>
        <dbReference type="Proteomes" id="UP000708148"/>
    </source>
</evidence>
<evidence type="ECO:0000256" key="4">
    <source>
        <dbReference type="ARBA" id="ARBA00022801"/>
    </source>
</evidence>
<name>A0A8S1IZ81_9CHLO</name>
<dbReference type="Gene3D" id="3.40.50.1000">
    <property type="entry name" value="HAD superfamily/HAD-like"/>
    <property type="match status" value="1"/>
</dbReference>
<dbReference type="NCBIfam" id="TIGR01482">
    <property type="entry name" value="SPP-subfamily"/>
    <property type="match status" value="1"/>
</dbReference>
<organism evidence="8 9">
    <name type="scientific">Ostreobium quekettii</name>
    <dbReference type="NCBI Taxonomy" id="121088"/>
    <lineage>
        <taxon>Eukaryota</taxon>
        <taxon>Viridiplantae</taxon>
        <taxon>Chlorophyta</taxon>
        <taxon>core chlorophytes</taxon>
        <taxon>Ulvophyceae</taxon>
        <taxon>TCBD clade</taxon>
        <taxon>Bryopsidales</taxon>
        <taxon>Ostreobineae</taxon>
        <taxon>Ostreobiaceae</taxon>
        <taxon>Ostreobium</taxon>
    </lineage>
</organism>
<gene>
    <name evidence="8" type="ORF">OSTQU699_LOCUS4640</name>
</gene>
<dbReference type="NCBIfam" id="TIGR01485">
    <property type="entry name" value="SPP_plant-cyano"/>
    <property type="match status" value="1"/>
</dbReference>
<dbReference type="SFLD" id="SFLDG01140">
    <property type="entry name" value="C2.B:_Phosphomannomutase_and_P"/>
    <property type="match status" value="1"/>
</dbReference>
<proteinExistence type="inferred from homology"/>
<dbReference type="SUPFAM" id="SSF56784">
    <property type="entry name" value="HAD-like"/>
    <property type="match status" value="1"/>
</dbReference>
<dbReference type="NCBIfam" id="TIGR01484">
    <property type="entry name" value="HAD-SF-IIB"/>
    <property type="match status" value="1"/>
</dbReference>
<dbReference type="GO" id="GO:0005986">
    <property type="term" value="P:sucrose biosynthetic process"/>
    <property type="evidence" value="ECO:0007669"/>
    <property type="project" value="UniProtKB-UniRule"/>
</dbReference>
<evidence type="ECO:0000256" key="1">
    <source>
        <dbReference type="ARBA" id="ARBA00001946"/>
    </source>
</evidence>
<evidence type="ECO:0000256" key="2">
    <source>
        <dbReference type="ARBA" id="ARBA00005070"/>
    </source>
</evidence>
<dbReference type="AlphaFoldDB" id="A0A8S1IZ81"/>
<comment type="caution">
    <text evidence="8">The sequence shown here is derived from an EMBL/GenBank/DDBJ whole genome shotgun (WGS) entry which is preliminary data.</text>
</comment>
<dbReference type="GO" id="GO:0050307">
    <property type="term" value="F:sucrose-phosphate phosphatase activity"/>
    <property type="evidence" value="ECO:0007669"/>
    <property type="project" value="UniProtKB-UniRule"/>
</dbReference>
<evidence type="ECO:0000259" key="7">
    <source>
        <dbReference type="Pfam" id="PF05116"/>
    </source>
</evidence>
<dbReference type="InterPro" id="IPR006379">
    <property type="entry name" value="HAD-SF_hydro_IIB"/>
</dbReference>